<keyword evidence="3" id="KW-1185">Reference proteome</keyword>
<evidence type="ECO:0000313" key="3">
    <source>
        <dbReference type="Proteomes" id="UP001632038"/>
    </source>
</evidence>
<dbReference type="EMBL" id="JAVIJP010000027">
    <property type="protein sequence ID" value="KAL3635581.1"/>
    <property type="molecule type" value="Genomic_DNA"/>
</dbReference>
<gene>
    <name evidence="2" type="ORF">CASFOL_020128</name>
</gene>
<name>A0ABD3D1Z1_9LAMI</name>
<proteinExistence type="predicted"/>
<protein>
    <submittedName>
        <fullName evidence="2">Uncharacterized protein</fullName>
    </submittedName>
</protein>
<reference evidence="3" key="1">
    <citation type="journal article" date="2024" name="IScience">
        <title>Strigolactones Initiate the Formation of Haustorium-like Structures in Castilleja.</title>
        <authorList>
            <person name="Buerger M."/>
            <person name="Peterson D."/>
            <person name="Chory J."/>
        </authorList>
    </citation>
    <scope>NUCLEOTIDE SEQUENCE [LARGE SCALE GENOMIC DNA]</scope>
</reference>
<dbReference type="AlphaFoldDB" id="A0ABD3D1Z1"/>
<accession>A0ABD3D1Z1</accession>
<sequence>MAAVEERARAAREADGDDAIDIDRDILSSRARCETAPFGTGSKGADFVNSNSTARPAPVDEEMVRRRVRQEVHCTNGSAGCSSPGAVRCSEARDGAAAADNAEADCREM</sequence>
<evidence type="ECO:0000313" key="2">
    <source>
        <dbReference type="EMBL" id="KAL3635581.1"/>
    </source>
</evidence>
<organism evidence="2 3">
    <name type="scientific">Castilleja foliolosa</name>
    <dbReference type="NCBI Taxonomy" id="1961234"/>
    <lineage>
        <taxon>Eukaryota</taxon>
        <taxon>Viridiplantae</taxon>
        <taxon>Streptophyta</taxon>
        <taxon>Embryophyta</taxon>
        <taxon>Tracheophyta</taxon>
        <taxon>Spermatophyta</taxon>
        <taxon>Magnoliopsida</taxon>
        <taxon>eudicotyledons</taxon>
        <taxon>Gunneridae</taxon>
        <taxon>Pentapetalae</taxon>
        <taxon>asterids</taxon>
        <taxon>lamiids</taxon>
        <taxon>Lamiales</taxon>
        <taxon>Orobanchaceae</taxon>
        <taxon>Pedicularideae</taxon>
        <taxon>Castillejinae</taxon>
        <taxon>Castilleja</taxon>
    </lineage>
</organism>
<feature type="region of interest" description="Disordered" evidence="1">
    <location>
        <begin position="37"/>
        <end position="62"/>
    </location>
</feature>
<dbReference type="Proteomes" id="UP001632038">
    <property type="component" value="Unassembled WGS sequence"/>
</dbReference>
<comment type="caution">
    <text evidence="2">The sequence shown here is derived from an EMBL/GenBank/DDBJ whole genome shotgun (WGS) entry which is preliminary data.</text>
</comment>
<evidence type="ECO:0000256" key="1">
    <source>
        <dbReference type="SAM" id="MobiDB-lite"/>
    </source>
</evidence>